<keyword evidence="3" id="KW-1185">Reference proteome</keyword>
<reference evidence="2 3" key="1">
    <citation type="submission" date="2016-10" db="EMBL/GenBank/DDBJ databases">
        <authorList>
            <person name="de Groot N.N."/>
        </authorList>
    </citation>
    <scope>NUCLEOTIDE SEQUENCE [LARGE SCALE GENOMIC DNA]</scope>
    <source>
        <strain evidence="2 3">MP1X4</strain>
    </source>
</reference>
<keyword evidence="1" id="KW-0732">Signal</keyword>
<feature type="signal peptide" evidence="1">
    <location>
        <begin position="1"/>
        <end position="23"/>
    </location>
</feature>
<evidence type="ECO:0000313" key="2">
    <source>
        <dbReference type="EMBL" id="SDS41983.1"/>
    </source>
</evidence>
<protein>
    <submittedName>
        <fullName evidence="2">Uncharacterized protein</fullName>
    </submittedName>
</protein>
<name>A0A1H1S286_MUCMA</name>
<feature type="chain" id="PRO_5009259564" evidence="1">
    <location>
        <begin position="24"/>
        <end position="171"/>
    </location>
</feature>
<dbReference type="Proteomes" id="UP000199679">
    <property type="component" value="Chromosome I"/>
</dbReference>
<sequence length="171" mass="20244">MTNLLKYTFALALILCVSSVTYAQMRVVVPPRFERRPAYHERVVVVQQQNNQENPQHRIENIKVKFLKQQLNLTPDQAKKFFPLYREYQQELFNMIKLKRLNNTNAQANGTDQINKDLYYDSEIVSIKMRFKDAFLKILPPEKVSELYKSEREFNDELVRSLSERNGTPSN</sequence>
<organism evidence="2 3">
    <name type="scientific">Mucilaginibacter mallensis</name>
    <dbReference type="NCBI Taxonomy" id="652787"/>
    <lineage>
        <taxon>Bacteria</taxon>
        <taxon>Pseudomonadati</taxon>
        <taxon>Bacteroidota</taxon>
        <taxon>Sphingobacteriia</taxon>
        <taxon>Sphingobacteriales</taxon>
        <taxon>Sphingobacteriaceae</taxon>
        <taxon>Mucilaginibacter</taxon>
    </lineage>
</organism>
<dbReference type="RefSeq" id="WP_091370151.1">
    <property type="nucleotide sequence ID" value="NZ_LT629740.1"/>
</dbReference>
<gene>
    <name evidence="2" type="ORF">SAMN05216490_1121</name>
</gene>
<evidence type="ECO:0000256" key="1">
    <source>
        <dbReference type="SAM" id="SignalP"/>
    </source>
</evidence>
<proteinExistence type="predicted"/>
<dbReference type="STRING" id="652787.SAMN05216490_1121"/>
<evidence type="ECO:0000313" key="3">
    <source>
        <dbReference type="Proteomes" id="UP000199679"/>
    </source>
</evidence>
<accession>A0A1H1S286</accession>
<dbReference type="OrthoDB" id="675330at2"/>
<dbReference type="EMBL" id="LT629740">
    <property type="protein sequence ID" value="SDS41983.1"/>
    <property type="molecule type" value="Genomic_DNA"/>
</dbReference>
<dbReference type="AlphaFoldDB" id="A0A1H1S286"/>